<evidence type="ECO:0000256" key="3">
    <source>
        <dbReference type="ARBA" id="ARBA00004479"/>
    </source>
</evidence>
<evidence type="ECO:0000256" key="5">
    <source>
        <dbReference type="ARBA" id="ARBA00022692"/>
    </source>
</evidence>
<dbReference type="EMBL" id="LN515532">
    <property type="protein sequence ID" value="CEA17073.1"/>
    <property type="molecule type" value="Genomic_DNA"/>
</dbReference>
<dbReference type="HOGENOM" id="CLU_057525_1_1_10"/>
<comment type="subcellular location">
    <subcellularLocation>
        <location evidence="3">Membrane</location>
        <topology evidence="3">Single-pass type I membrane protein</topology>
    </subcellularLocation>
</comment>
<evidence type="ECO:0000313" key="13">
    <source>
        <dbReference type="EMBL" id="CEA17073.1"/>
    </source>
</evidence>
<evidence type="ECO:0000256" key="6">
    <source>
        <dbReference type="ARBA" id="ARBA00022723"/>
    </source>
</evidence>
<dbReference type="GO" id="GO:0004222">
    <property type="term" value="F:metalloendopeptidase activity"/>
    <property type="evidence" value="ECO:0007669"/>
    <property type="project" value="TreeGrafter"/>
</dbReference>
<dbReference type="InterPro" id="IPR002816">
    <property type="entry name" value="TraB/PrgY/GumN_fam"/>
</dbReference>
<organism evidence="13 14">
    <name type="scientific">Fermentimonas caenicola</name>
    <dbReference type="NCBI Taxonomy" id="1562970"/>
    <lineage>
        <taxon>Bacteria</taxon>
        <taxon>Pseudomonadati</taxon>
        <taxon>Bacteroidota</taxon>
        <taxon>Bacteroidia</taxon>
        <taxon>Bacteroidales</taxon>
        <taxon>Dysgonomonadaceae</taxon>
        <taxon>Fermentimonas</taxon>
    </lineage>
</organism>
<dbReference type="GO" id="GO:0016020">
    <property type="term" value="C:membrane"/>
    <property type="evidence" value="ECO:0007669"/>
    <property type="project" value="UniProtKB-SubCell"/>
</dbReference>
<comment type="cofactor">
    <cofactor evidence="2">
        <name>Co(2+)</name>
        <dbReference type="ChEBI" id="CHEBI:48828"/>
    </cofactor>
</comment>
<dbReference type="STRING" id="1562970.ING2E5B_2348"/>
<keyword evidence="12" id="KW-0325">Glycoprotein</keyword>
<dbReference type="GO" id="GO:0046872">
    <property type="term" value="F:metal ion binding"/>
    <property type="evidence" value="ECO:0007669"/>
    <property type="project" value="UniProtKB-KW"/>
</dbReference>
<dbReference type="Pfam" id="PF01963">
    <property type="entry name" value="TraB_PrgY_gumN"/>
    <property type="match status" value="1"/>
</dbReference>
<dbReference type="CDD" id="cd14789">
    <property type="entry name" value="Tiki"/>
    <property type="match status" value="1"/>
</dbReference>
<evidence type="ECO:0000256" key="9">
    <source>
        <dbReference type="ARBA" id="ARBA00022989"/>
    </source>
</evidence>
<evidence type="ECO:0000256" key="1">
    <source>
        <dbReference type="ARBA" id="ARBA00001936"/>
    </source>
</evidence>
<dbReference type="PANTHER" id="PTHR31120:SF6">
    <property type="entry name" value="METALLOPROTEASE TIKI HOMOLOG"/>
    <property type="match status" value="1"/>
</dbReference>
<evidence type="ECO:0000256" key="8">
    <source>
        <dbReference type="ARBA" id="ARBA00022801"/>
    </source>
</evidence>
<evidence type="ECO:0000256" key="12">
    <source>
        <dbReference type="ARBA" id="ARBA00023180"/>
    </source>
</evidence>
<keyword evidence="8" id="KW-0378">Hydrolase</keyword>
<keyword evidence="10" id="KW-0482">Metalloprotease</keyword>
<evidence type="ECO:0000256" key="2">
    <source>
        <dbReference type="ARBA" id="ARBA00001941"/>
    </source>
</evidence>
<evidence type="ECO:0000256" key="11">
    <source>
        <dbReference type="ARBA" id="ARBA00023136"/>
    </source>
</evidence>
<evidence type="ECO:0000256" key="4">
    <source>
        <dbReference type="ARBA" id="ARBA00022670"/>
    </source>
</evidence>
<dbReference type="GO" id="GO:0006508">
    <property type="term" value="P:proteolysis"/>
    <property type="evidence" value="ECO:0007669"/>
    <property type="project" value="UniProtKB-KW"/>
</dbReference>
<keyword evidence="4" id="KW-0645">Protease</keyword>
<keyword evidence="5" id="KW-0812">Transmembrane</keyword>
<evidence type="ECO:0008006" key="15">
    <source>
        <dbReference type="Google" id="ProtNLM"/>
    </source>
</evidence>
<reference evidence="13 14" key="1">
    <citation type="submission" date="2014-08" db="EMBL/GenBank/DDBJ databases">
        <authorList>
            <person name="Wibberg D."/>
        </authorList>
    </citation>
    <scope>NUCLEOTIDE SEQUENCE [LARGE SCALE GENOMIC DNA]</scope>
    <source>
        <strain evidence="14">ING2-E5B</strain>
    </source>
</reference>
<keyword evidence="11" id="KW-0472">Membrane</keyword>
<accession>A0A098C3T5</accession>
<evidence type="ECO:0000313" key="14">
    <source>
        <dbReference type="Proteomes" id="UP000032417"/>
    </source>
</evidence>
<keyword evidence="6" id="KW-0479">Metal-binding</keyword>
<dbReference type="InterPro" id="IPR040230">
    <property type="entry name" value="TIKI1/2-like"/>
</dbReference>
<protein>
    <recommendedName>
        <fullName evidence="15">GumN family protein</fullName>
    </recommendedName>
</protein>
<dbReference type="KEGG" id="pbt:ING2E5B_2348"/>
<dbReference type="GO" id="GO:0030178">
    <property type="term" value="P:negative regulation of Wnt signaling pathway"/>
    <property type="evidence" value="ECO:0007669"/>
    <property type="project" value="InterPro"/>
</dbReference>
<comment type="cofactor">
    <cofactor evidence="1">
        <name>Mn(2+)</name>
        <dbReference type="ChEBI" id="CHEBI:29035"/>
    </cofactor>
</comment>
<evidence type="ECO:0000256" key="7">
    <source>
        <dbReference type="ARBA" id="ARBA00022729"/>
    </source>
</evidence>
<dbReference type="PANTHER" id="PTHR31120">
    <property type="entry name" value="METALLOPROTEASE TIKI"/>
    <property type="match status" value="1"/>
</dbReference>
<evidence type="ECO:0000256" key="10">
    <source>
        <dbReference type="ARBA" id="ARBA00023049"/>
    </source>
</evidence>
<dbReference type="Proteomes" id="UP000032417">
    <property type="component" value="Chromosome 1"/>
</dbReference>
<sequence>MMLSCTVQSKVDNNSLLWSISGNGLKSPSYLFGTHHLVPITFLDSVPGLKHSFENTEQVVGELDMSNMAEMQMKIMSESMLPNGVTYDSLISEEDIELLDSTLRNLVGVGLEQLGIMKPALLSNLISLTLYQKFYPTLSNEISMDQHFQEEALLRNRPVIGLESTEDQIEVLLNLQSPERQAEMLMCMVKNPDLLKEQMDELHVAYHSYDINVLYELSEKELPNDPCPSTEEEKNALNRDRNNKWLRKLPDIMADKSSFIAVGCLHLPGEVGLIEGLRSLGYTVEPVK</sequence>
<proteinExistence type="predicted"/>
<keyword evidence="14" id="KW-1185">Reference proteome</keyword>
<keyword evidence="7" id="KW-0732">Signal</keyword>
<gene>
    <name evidence="13" type="ORF">ING2E5B_2348</name>
</gene>
<keyword evidence="9" id="KW-1133">Transmembrane helix</keyword>
<name>A0A098C3T5_9BACT</name>
<dbReference type="AlphaFoldDB" id="A0A098C3T5"/>